<organism evidence="2 3">
    <name type="scientific">Tetrabaena socialis</name>
    <dbReference type="NCBI Taxonomy" id="47790"/>
    <lineage>
        <taxon>Eukaryota</taxon>
        <taxon>Viridiplantae</taxon>
        <taxon>Chlorophyta</taxon>
        <taxon>core chlorophytes</taxon>
        <taxon>Chlorophyceae</taxon>
        <taxon>CS clade</taxon>
        <taxon>Chlamydomonadales</taxon>
        <taxon>Tetrabaenaceae</taxon>
        <taxon>Tetrabaena</taxon>
    </lineage>
</organism>
<evidence type="ECO:0000313" key="3">
    <source>
        <dbReference type="Proteomes" id="UP000236333"/>
    </source>
</evidence>
<protein>
    <recommendedName>
        <fullName evidence="4">Flagellar associated protein</fullName>
    </recommendedName>
</protein>
<gene>
    <name evidence="2" type="ORF">TSOC_014658</name>
</gene>
<comment type="caution">
    <text evidence="2">The sequence shown here is derived from an EMBL/GenBank/DDBJ whole genome shotgun (WGS) entry which is preliminary data.</text>
</comment>
<evidence type="ECO:0000256" key="1">
    <source>
        <dbReference type="SAM" id="MobiDB-lite"/>
    </source>
</evidence>
<accession>A0A2J7ZH09</accession>
<dbReference type="OrthoDB" id="541286at2759"/>
<feature type="region of interest" description="Disordered" evidence="1">
    <location>
        <begin position="126"/>
        <end position="145"/>
    </location>
</feature>
<dbReference type="EMBL" id="PGGS01002593">
    <property type="protein sequence ID" value="PNG99560.1"/>
    <property type="molecule type" value="Genomic_DNA"/>
</dbReference>
<evidence type="ECO:0008006" key="4">
    <source>
        <dbReference type="Google" id="ProtNLM"/>
    </source>
</evidence>
<dbReference type="Proteomes" id="UP000236333">
    <property type="component" value="Unassembled WGS sequence"/>
</dbReference>
<sequence>MLRQKTYYGDLLSKSKAADLEAMMAGASDEQKREILETLRRLHAVADPPQLKSHSQTIHYDVRRMEDPELLAKLREHTRSRTMGGVHKRPGTAAATVDLTFDSGGGGGGEGGGRPLTCMPSGRPLKPTFGQRRPATAPPPPPPQRSFKVAGLGKDTFKSTVPLQWANTSKGHAVSTYIEDFGGAKIGAGRLRPDSALYKVEATRLPAPTCPFGAVNPHTAVGPSHGAFPVPEGFLAPAASTFPAPPGNTTNRAHYQHRDSADLVAQLRAATALAENGRKTNTRVTIPLGPVSGINLIPSSEWVSEHHGEYVPHGYNPGSNFESAAAVKAIFMGPTASTGRVATGAVRR</sequence>
<evidence type="ECO:0000313" key="2">
    <source>
        <dbReference type="EMBL" id="PNG99560.1"/>
    </source>
</evidence>
<keyword evidence="3" id="KW-1185">Reference proteome</keyword>
<name>A0A2J7ZH09_9CHLO</name>
<reference evidence="2 3" key="1">
    <citation type="journal article" date="2017" name="Mol. Biol. Evol.">
        <title>The 4-celled Tetrabaena socialis nuclear genome reveals the essential components for genetic control of cell number at the origin of multicellularity in the volvocine lineage.</title>
        <authorList>
            <person name="Featherston J."/>
            <person name="Arakaki Y."/>
            <person name="Hanschen E.R."/>
            <person name="Ferris P.J."/>
            <person name="Michod R.E."/>
            <person name="Olson B.J.S.C."/>
            <person name="Nozaki H."/>
            <person name="Durand P.M."/>
        </authorList>
    </citation>
    <scope>NUCLEOTIDE SEQUENCE [LARGE SCALE GENOMIC DNA]</scope>
    <source>
        <strain evidence="2 3">NIES-571</strain>
    </source>
</reference>
<dbReference type="AlphaFoldDB" id="A0A2J7ZH09"/>
<proteinExistence type="predicted"/>